<evidence type="ECO:0000256" key="1">
    <source>
        <dbReference type="SAM" id="Phobius"/>
    </source>
</evidence>
<name>A0ABU1IH82_9BACL</name>
<keyword evidence="3" id="KW-1185">Reference proteome</keyword>
<dbReference type="Proteomes" id="UP001185012">
    <property type="component" value="Unassembled WGS sequence"/>
</dbReference>
<evidence type="ECO:0000313" key="3">
    <source>
        <dbReference type="Proteomes" id="UP001185012"/>
    </source>
</evidence>
<accession>A0ABU1IH82</accession>
<evidence type="ECO:0008006" key="4">
    <source>
        <dbReference type="Google" id="ProtNLM"/>
    </source>
</evidence>
<comment type="caution">
    <text evidence="2">The sequence shown here is derived from an EMBL/GenBank/DDBJ whole genome shotgun (WGS) entry which is preliminary data.</text>
</comment>
<feature type="transmembrane region" description="Helical" evidence="1">
    <location>
        <begin position="30"/>
        <end position="47"/>
    </location>
</feature>
<organism evidence="2 3">
    <name type="scientific">Desmospora profundinema</name>
    <dbReference type="NCBI Taxonomy" id="1571184"/>
    <lineage>
        <taxon>Bacteria</taxon>
        <taxon>Bacillati</taxon>
        <taxon>Bacillota</taxon>
        <taxon>Bacilli</taxon>
        <taxon>Bacillales</taxon>
        <taxon>Thermoactinomycetaceae</taxon>
        <taxon>Desmospora</taxon>
    </lineage>
</organism>
<keyword evidence="1" id="KW-1133">Transmembrane helix</keyword>
<dbReference type="RefSeq" id="WP_309860986.1">
    <property type="nucleotide sequence ID" value="NZ_JAVDQG010000001.1"/>
</dbReference>
<keyword evidence="1" id="KW-0472">Membrane</keyword>
<feature type="transmembrane region" description="Helical" evidence="1">
    <location>
        <begin position="53"/>
        <end position="72"/>
    </location>
</feature>
<proteinExistence type="predicted"/>
<keyword evidence="1" id="KW-0812">Transmembrane</keyword>
<reference evidence="2 3" key="1">
    <citation type="submission" date="2023-07" db="EMBL/GenBank/DDBJ databases">
        <title>Genomic Encyclopedia of Type Strains, Phase IV (KMG-IV): sequencing the most valuable type-strain genomes for metagenomic binning, comparative biology and taxonomic classification.</title>
        <authorList>
            <person name="Goeker M."/>
        </authorList>
    </citation>
    <scope>NUCLEOTIDE SEQUENCE [LARGE SCALE GENOMIC DNA]</scope>
    <source>
        <strain evidence="2 3">DSM 45903</strain>
    </source>
</reference>
<gene>
    <name evidence="2" type="ORF">JOE21_000118</name>
</gene>
<dbReference type="EMBL" id="JAVDQG010000001">
    <property type="protein sequence ID" value="MDR6224130.1"/>
    <property type="molecule type" value="Genomic_DNA"/>
</dbReference>
<evidence type="ECO:0000313" key="2">
    <source>
        <dbReference type="EMBL" id="MDR6224130.1"/>
    </source>
</evidence>
<protein>
    <recommendedName>
        <fullName evidence="4">Holin</fullName>
    </recommendedName>
</protein>
<sequence>MDIQIFGVWMVPLIVGLVELAKWFGLPTRLCPLLSITLGIAAGWGLAYPTEPVQGILVGLALGLSASGLYSGSKHLAEHYRRPKNPNKK</sequence>
<feature type="transmembrane region" description="Helical" evidence="1">
    <location>
        <begin position="6"/>
        <end position="23"/>
    </location>
</feature>